<sequence length="65" mass="7097">MSLPFIREDGLGDQASGRRLALSTGVVSPLRVVSAVLLVSARCIIWNIQSRQTYVMLISPAARQQ</sequence>
<dbReference type="Proteomes" id="UP000188388">
    <property type="component" value="Unassembled WGS sequence"/>
</dbReference>
<reference evidence="2" key="1">
    <citation type="submission" date="2017-01" db="EMBL/GenBank/DDBJ databases">
        <authorList>
            <person name="Brunel B."/>
        </authorList>
    </citation>
    <scope>NUCLEOTIDE SEQUENCE [LARGE SCALE GENOMIC DNA]</scope>
</reference>
<gene>
    <name evidence="1" type="ORF">BQ8794_50692</name>
</gene>
<dbReference type="EMBL" id="FTPD01000045">
    <property type="protein sequence ID" value="SIT58590.1"/>
    <property type="molecule type" value="Genomic_DNA"/>
</dbReference>
<evidence type="ECO:0000313" key="2">
    <source>
        <dbReference type="Proteomes" id="UP000188388"/>
    </source>
</evidence>
<organism evidence="1 2">
    <name type="scientific">Mesorhizobium prunaredense</name>
    <dbReference type="NCBI Taxonomy" id="1631249"/>
    <lineage>
        <taxon>Bacteria</taxon>
        <taxon>Pseudomonadati</taxon>
        <taxon>Pseudomonadota</taxon>
        <taxon>Alphaproteobacteria</taxon>
        <taxon>Hyphomicrobiales</taxon>
        <taxon>Phyllobacteriaceae</taxon>
        <taxon>Mesorhizobium</taxon>
    </lineage>
</organism>
<accession>A0A1R3VFA0</accession>
<evidence type="ECO:0000313" key="1">
    <source>
        <dbReference type="EMBL" id="SIT58590.1"/>
    </source>
</evidence>
<dbReference type="AlphaFoldDB" id="A0A1R3VFA0"/>
<keyword evidence="2" id="KW-1185">Reference proteome</keyword>
<proteinExistence type="predicted"/>
<name>A0A1R3VFA0_9HYPH</name>
<protein>
    <submittedName>
        <fullName evidence="1">Uncharacterized protein</fullName>
    </submittedName>
</protein>